<dbReference type="Proteomes" id="UP000054498">
    <property type="component" value="Unassembled WGS sequence"/>
</dbReference>
<reference evidence="2 3" key="1">
    <citation type="journal article" date="2013" name="BMC Genomics">
        <title>Reconstruction of the lipid metabolism for the microalga Monoraphidium neglectum from its genome sequence reveals characteristics suitable for biofuel production.</title>
        <authorList>
            <person name="Bogen C."/>
            <person name="Al-Dilaimi A."/>
            <person name="Albersmeier A."/>
            <person name="Wichmann J."/>
            <person name="Grundmann M."/>
            <person name="Rupp O."/>
            <person name="Lauersen K.J."/>
            <person name="Blifernez-Klassen O."/>
            <person name="Kalinowski J."/>
            <person name="Goesmann A."/>
            <person name="Mussgnug J.H."/>
            <person name="Kruse O."/>
        </authorList>
    </citation>
    <scope>NUCLEOTIDE SEQUENCE [LARGE SCALE GENOMIC DNA]</scope>
    <source>
        <strain evidence="2 3">SAG 48.87</strain>
    </source>
</reference>
<dbReference type="AlphaFoldDB" id="A0A0D2LYF7"/>
<dbReference type="GeneID" id="25730943"/>
<evidence type="ECO:0000256" key="1">
    <source>
        <dbReference type="SAM" id="MobiDB-lite"/>
    </source>
</evidence>
<accession>A0A0D2LYF7</accession>
<sequence>MSSPEPQPAVGSGDCGPGDRSPPCVQGVRLDLTALGLRHLPGLPDASELMRLELPPRGKLLDWFEFLSRPGCASACGFGQLGPDAVLLAPLMHGSGGGGGEGVFIRTAGGDHGNQVVVSAAVFAPSTARTAIDLCTIESEAQALELLALPPPTKRVTMSGLVPGGRAPRAEIEFGPDGEFQAVVLGTGSLVPAVDVDESKARRRKRQRMQQQQQQQHQQAHGAQDGGTWRAVLLQQAFLVLHCLVAMAAFCWEPSTRDLEQPSAARGPEPEPDWLASAWVLALAGGAVRVPMPETVGQALLELLDRDSSANTSLRTALASASARSREGQQG</sequence>
<protein>
    <submittedName>
        <fullName evidence="2">Uncharacterized protein</fullName>
    </submittedName>
</protein>
<dbReference type="KEGG" id="mng:MNEG_13477"/>
<proteinExistence type="predicted"/>
<dbReference type="RefSeq" id="XP_013893506.1">
    <property type="nucleotide sequence ID" value="XM_014038052.1"/>
</dbReference>
<keyword evidence="3" id="KW-1185">Reference proteome</keyword>
<name>A0A0D2LYF7_9CHLO</name>
<feature type="region of interest" description="Disordered" evidence="1">
    <location>
        <begin position="198"/>
        <end position="223"/>
    </location>
</feature>
<evidence type="ECO:0000313" key="2">
    <source>
        <dbReference type="EMBL" id="KIY94486.1"/>
    </source>
</evidence>
<feature type="region of interest" description="Disordered" evidence="1">
    <location>
        <begin position="1"/>
        <end position="22"/>
    </location>
</feature>
<feature type="compositionally biased region" description="Low complexity" evidence="1">
    <location>
        <begin position="209"/>
        <end position="219"/>
    </location>
</feature>
<gene>
    <name evidence="2" type="ORF">MNEG_13477</name>
</gene>
<dbReference type="EMBL" id="KK104068">
    <property type="protein sequence ID" value="KIY94486.1"/>
    <property type="molecule type" value="Genomic_DNA"/>
</dbReference>
<evidence type="ECO:0000313" key="3">
    <source>
        <dbReference type="Proteomes" id="UP000054498"/>
    </source>
</evidence>
<organism evidence="2 3">
    <name type="scientific">Monoraphidium neglectum</name>
    <dbReference type="NCBI Taxonomy" id="145388"/>
    <lineage>
        <taxon>Eukaryota</taxon>
        <taxon>Viridiplantae</taxon>
        <taxon>Chlorophyta</taxon>
        <taxon>core chlorophytes</taxon>
        <taxon>Chlorophyceae</taxon>
        <taxon>CS clade</taxon>
        <taxon>Sphaeropleales</taxon>
        <taxon>Selenastraceae</taxon>
        <taxon>Monoraphidium</taxon>
    </lineage>
</organism>